<reference evidence="2 3" key="1">
    <citation type="submission" date="2020-03" db="EMBL/GenBank/DDBJ databases">
        <title>Vagococcus sp. nov., isolated from beetles.</title>
        <authorList>
            <person name="Hyun D.-W."/>
            <person name="Bae J.-W."/>
        </authorList>
    </citation>
    <scope>NUCLEOTIDE SEQUENCE [LARGE SCALE GENOMIC DNA]</scope>
    <source>
        <strain evidence="2 3">HDW17A</strain>
    </source>
</reference>
<organism evidence="2 3">
    <name type="scientific">Vagococcus coleopterorum</name>
    <dbReference type="NCBI Taxonomy" id="2714946"/>
    <lineage>
        <taxon>Bacteria</taxon>
        <taxon>Bacillati</taxon>
        <taxon>Bacillota</taxon>
        <taxon>Bacilli</taxon>
        <taxon>Lactobacillales</taxon>
        <taxon>Enterococcaceae</taxon>
        <taxon>Vagococcus</taxon>
    </lineage>
</organism>
<proteinExistence type="predicted"/>
<evidence type="ECO:0000259" key="1">
    <source>
        <dbReference type="Pfam" id="PF13472"/>
    </source>
</evidence>
<evidence type="ECO:0000313" key="2">
    <source>
        <dbReference type="EMBL" id="QIL45838.1"/>
    </source>
</evidence>
<gene>
    <name evidence="2" type="ORF">G7081_01400</name>
</gene>
<dbReference type="GO" id="GO:0016298">
    <property type="term" value="F:lipase activity"/>
    <property type="evidence" value="ECO:0007669"/>
    <property type="project" value="InterPro"/>
</dbReference>
<keyword evidence="3" id="KW-1185">Reference proteome</keyword>
<dbReference type="Proteomes" id="UP000500890">
    <property type="component" value="Chromosome"/>
</dbReference>
<dbReference type="InterPro" id="IPR013830">
    <property type="entry name" value="SGNH_hydro"/>
</dbReference>
<dbReference type="KEGG" id="vah:G7081_01400"/>
<dbReference type="InterPro" id="IPR045136">
    <property type="entry name" value="Iah1-like"/>
</dbReference>
<dbReference type="SUPFAM" id="SSF52266">
    <property type="entry name" value="SGNH hydrolase"/>
    <property type="match status" value="1"/>
</dbReference>
<name>A0A6G8ALA3_9ENTE</name>
<feature type="domain" description="SGNH hydrolase-type esterase" evidence="1">
    <location>
        <begin position="6"/>
        <end position="172"/>
    </location>
</feature>
<dbReference type="InterPro" id="IPR008265">
    <property type="entry name" value="Lipase_GDSL_AS"/>
</dbReference>
<dbReference type="PANTHER" id="PTHR14209:SF19">
    <property type="entry name" value="ISOAMYL ACETATE-HYDROLYZING ESTERASE 1 HOMOLOG"/>
    <property type="match status" value="1"/>
</dbReference>
<dbReference type="EMBL" id="CP049886">
    <property type="protein sequence ID" value="QIL45838.1"/>
    <property type="molecule type" value="Genomic_DNA"/>
</dbReference>
<dbReference type="PANTHER" id="PTHR14209">
    <property type="entry name" value="ISOAMYL ACETATE-HYDROLYZING ESTERASE 1"/>
    <property type="match status" value="1"/>
</dbReference>
<dbReference type="Pfam" id="PF13472">
    <property type="entry name" value="Lipase_GDSL_2"/>
    <property type="match status" value="1"/>
</dbReference>
<dbReference type="GO" id="GO:0006629">
    <property type="term" value="P:lipid metabolic process"/>
    <property type="evidence" value="ECO:0007669"/>
    <property type="project" value="InterPro"/>
</dbReference>
<dbReference type="PROSITE" id="PS01098">
    <property type="entry name" value="LIPASE_GDSL_SER"/>
    <property type="match status" value="1"/>
</dbReference>
<dbReference type="InterPro" id="IPR036514">
    <property type="entry name" value="SGNH_hydro_sf"/>
</dbReference>
<accession>A0A6G8ALA3</accession>
<dbReference type="RefSeq" id="WP_166006730.1">
    <property type="nucleotide sequence ID" value="NZ_CP049886.1"/>
</dbReference>
<protein>
    <submittedName>
        <fullName evidence="2">Esterase</fullName>
    </submittedName>
</protein>
<dbReference type="AlphaFoldDB" id="A0A6G8ALA3"/>
<sequence>MEKVILFGDSITAGYTEGEITDELTKRISAKLTEVDVVNAGIPGDTTTGALVRLHDHVLRYQPQVVTVFFGANDVCPSCEVPLEQYRANLVSIVEQIGSQKVILIGLPYVNPKRYDEERPDEEVLNYNQVVREVAETYEIPFVELFQEMRAVAVEQGFYQVDGLHFSVSGYDYLAAKMIASIQEKLKELGRND</sequence>
<evidence type="ECO:0000313" key="3">
    <source>
        <dbReference type="Proteomes" id="UP000500890"/>
    </source>
</evidence>
<dbReference type="Gene3D" id="3.40.50.1110">
    <property type="entry name" value="SGNH hydrolase"/>
    <property type="match status" value="1"/>
</dbReference>